<dbReference type="EMBL" id="LAZR01027949">
    <property type="protein sequence ID" value="KKL64094.1"/>
    <property type="molecule type" value="Genomic_DNA"/>
</dbReference>
<name>A0A0F9DQU7_9ZZZZ</name>
<sequence>MFAKSNFAKGIDAILDAQFEGRLFEVFSIASGKSLSKEMTFTAASDQLEIIAYGAGGVNNGTDIREVK</sequence>
<comment type="caution">
    <text evidence="1">The sequence shown here is derived from an EMBL/GenBank/DDBJ whole genome shotgun (WGS) entry which is preliminary data.</text>
</comment>
<proteinExistence type="predicted"/>
<accession>A0A0F9DQU7</accession>
<organism evidence="1">
    <name type="scientific">marine sediment metagenome</name>
    <dbReference type="NCBI Taxonomy" id="412755"/>
    <lineage>
        <taxon>unclassified sequences</taxon>
        <taxon>metagenomes</taxon>
        <taxon>ecological metagenomes</taxon>
    </lineage>
</organism>
<dbReference type="AlphaFoldDB" id="A0A0F9DQU7"/>
<protein>
    <submittedName>
        <fullName evidence="1">Uncharacterized protein</fullName>
    </submittedName>
</protein>
<reference evidence="1" key="1">
    <citation type="journal article" date="2015" name="Nature">
        <title>Complex archaea that bridge the gap between prokaryotes and eukaryotes.</title>
        <authorList>
            <person name="Spang A."/>
            <person name="Saw J.H."/>
            <person name="Jorgensen S.L."/>
            <person name="Zaremba-Niedzwiedzka K."/>
            <person name="Martijn J."/>
            <person name="Lind A.E."/>
            <person name="van Eijk R."/>
            <person name="Schleper C."/>
            <person name="Guy L."/>
            <person name="Ettema T.J."/>
        </authorList>
    </citation>
    <scope>NUCLEOTIDE SEQUENCE</scope>
</reference>
<evidence type="ECO:0000313" key="1">
    <source>
        <dbReference type="EMBL" id="KKL64094.1"/>
    </source>
</evidence>
<gene>
    <name evidence="1" type="ORF">LCGC14_2168450</name>
</gene>